<accession>A0A2P2KLR6</accession>
<proteinExistence type="predicted"/>
<evidence type="ECO:0000313" key="1">
    <source>
        <dbReference type="EMBL" id="MBX06669.1"/>
    </source>
</evidence>
<dbReference type="EMBL" id="GGEC01026185">
    <property type="protein sequence ID" value="MBX06669.1"/>
    <property type="molecule type" value="Transcribed_RNA"/>
</dbReference>
<name>A0A2P2KLR6_RHIMU</name>
<dbReference type="AlphaFoldDB" id="A0A2P2KLR6"/>
<protein>
    <submittedName>
        <fullName evidence="1">Uncharacterized protein</fullName>
    </submittedName>
</protein>
<sequence length="29" mass="3413">MDFDFWASRIHSVKHLSAVQASRRYSVMS</sequence>
<organism evidence="1">
    <name type="scientific">Rhizophora mucronata</name>
    <name type="common">Asiatic mangrove</name>
    <dbReference type="NCBI Taxonomy" id="61149"/>
    <lineage>
        <taxon>Eukaryota</taxon>
        <taxon>Viridiplantae</taxon>
        <taxon>Streptophyta</taxon>
        <taxon>Embryophyta</taxon>
        <taxon>Tracheophyta</taxon>
        <taxon>Spermatophyta</taxon>
        <taxon>Magnoliopsida</taxon>
        <taxon>eudicotyledons</taxon>
        <taxon>Gunneridae</taxon>
        <taxon>Pentapetalae</taxon>
        <taxon>rosids</taxon>
        <taxon>fabids</taxon>
        <taxon>Malpighiales</taxon>
        <taxon>Rhizophoraceae</taxon>
        <taxon>Rhizophora</taxon>
    </lineage>
</organism>
<reference evidence="1" key="1">
    <citation type="submission" date="2018-02" db="EMBL/GenBank/DDBJ databases">
        <title>Rhizophora mucronata_Transcriptome.</title>
        <authorList>
            <person name="Meera S.P."/>
            <person name="Sreeshan A."/>
            <person name="Augustine A."/>
        </authorList>
    </citation>
    <scope>NUCLEOTIDE SEQUENCE</scope>
    <source>
        <tissue evidence="1">Leaf</tissue>
    </source>
</reference>